<dbReference type="EMBL" id="FNGV01000022">
    <property type="protein sequence ID" value="SDN06737.1"/>
    <property type="molecule type" value="Genomic_DNA"/>
</dbReference>
<name>A0A1G9YCQ7_9FLAO</name>
<dbReference type="RefSeq" id="WP_089895615.1">
    <property type="nucleotide sequence ID" value="NZ_FNGV01000022.1"/>
</dbReference>
<keyword evidence="3" id="KW-1185">Reference proteome</keyword>
<dbReference type="OrthoDB" id="1441018at2"/>
<organism evidence="2 3">
    <name type="scientific">Kriegella aquimaris</name>
    <dbReference type="NCBI Taxonomy" id="192904"/>
    <lineage>
        <taxon>Bacteria</taxon>
        <taxon>Pseudomonadati</taxon>
        <taxon>Bacteroidota</taxon>
        <taxon>Flavobacteriia</taxon>
        <taxon>Flavobacteriales</taxon>
        <taxon>Flavobacteriaceae</taxon>
        <taxon>Kriegella</taxon>
    </lineage>
</organism>
<feature type="coiled-coil region" evidence="1">
    <location>
        <begin position="120"/>
        <end position="175"/>
    </location>
</feature>
<dbReference type="Proteomes" id="UP000199440">
    <property type="component" value="Unassembled WGS sequence"/>
</dbReference>
<evidence type="ECO:0000313" key="3">
    <source>
        <dbReference type="Proteomes" id="UP000199440"/>
    </source>
</evidence>
<evidence type="ECO:0000313" key="2">
    <source>
        <dbReference type="EMBL" id="SDN06737.1"/>
    </source>
</evidence>
<evidence type="ECO:0000256" key="1">
    <source>
        <dbReference type="SAM" id="Coils"/>
    </source>
</evidence>
<reference evidence="2 3" key="1">
    <citation type="submission" date="2016-10" db="EMBL/GenBank/DDBJ databases">
        <authorList>
            <person name="de Groot N.N."/>
        </authorList>
    </citation>
    <scope>NUCLEOTIDE SEQUENCE [LARGE SCALE GENOMIC DNA]</scope>
    <source>
        <strain evidence="2 3">DSM 19886</strain>
    </source>
</reference>
<dbReference type="STRING" id="192904.SAMN04488514_1229"/>
<dbReference type="AlphaFoldDB" id="A0A1G9YCQ7"/>
<keyword evidence="1" id="KW-0175">Coiled coil</keyword>
<protein>
    <submittedName>
        <fullName evidence="2">Uncharacterized protein</fullName>
    </submittedName>
</protein>
<gene>
    <name evidence="2" type="ORF">SAMN04488514_1229</name>
</gene>
<proteinExistence type="predicted"/>
<accession>A0A1G9YCQ7</accession>
<sequence>MAQDLREMFKKKRPGAEQLSEGHKERFLARLNTKLPQKAKPSFLALKIAASVLILVSIGGYLYNSVTNVGSAEQKRDVVLEKISLGDLSPDLKKVENYYVSSINMELSKLDLTADNKALVDSFMERMEELDREYGILNKELNDIGPNDQTIAALIKNLQLRLQLLQKLKMRLNDLKSKNEANTII</sequence>